<keyword evidence="2" id="KW-1185">Reference proteome</keyword>
<comment type="caution">
    <text evidence="1">The sequence shown here is derived from an EMBL/GenBank/DDBJ whole genome shotgun (WGS) entry which is preliminary data.</text>
</comment>
<dbReference type="EMBL" id="MIJF01000018">
    <property type="protein sequence ID" value="OEF99595.1"/>
    <property type="molecule type" value="Genomic_DNA"/>
</dbReference>
<evidence type="ECO:0000313" key="2">
    <source>
        <dbReference type="Proteomes" id="UP000243739"/>
    </source>
</evidence>
<protein>
    <submittedName>
        <fullName evidence="1">Uncharacterized protein</fullName>
    </submittedName>
</protein>
<accession>A0A1D2YVE7</accession>
<proteinExistence type="predicted"/>
<gene>
    <name evidence="1" type="ORF">BHF71_08205</name>
</gene>
<dbReference type="Proteomes" id="UP000243739">
    <property type="component" value="Unassembled WGS sequence"/>
</dbReference>
<dbReference type="STRING" id="337097.BHF71_08205"/>
<name>A0A1D2YVE7_9BACI</name>
<dbReference type="AlphaFoldDB" id="A0A1D2YVE7"/>
<evidence type="ECO:0000313" key="1">
    <source>
        <dbReference type="EMBL" id="OEF99595.1"/>
    </source>
</evidence>
<reference evidence="1 2" key="1">
    <citation type="submission" date="2016-09" db="EMBL/GenBank/DDBJ databases">
        <title>Draft genome sequence for the type strain of Vulcanibacillus modesticaldus BR, a strictly anaerobic, moderately thermophilic, and nitrate-reducing bacterium from deep sea-hydrothermal vents of the Mid-Atlantic Ridge.</title>
        <authorList>
            <person name="Abin C.A."/>
            <person name="Hollibaugh J.T."/>
        </authorList>
    </citation>
    <scope>NUCLEOTIDE SEQUENCE [LARGE SCALE GENOMIC DNA]</scope>
    <source>
        <strain evidence="1 2">BR</strain>
    </source>
</reference>
<organism evidence="1 2">
    <name type="scientific">Vulcanibacillus modesticaldus</name>
    <dbReference type="NCBI Taxonomy" id="337097"/>
    <lineage>
        <taxon>Bacteria</taxon>
        <taxon>Bacillati</taxon>
        <taxon>Bacillota</taxon>
        <taxon>Bacilli</taxon>
        <taxon>Bacillales</taxon>
        <taxon>Bacillaceae</taxon>
        <taxon>Vulcanibacillus</taxon>
    </lineage>
</organism>
<sequence length="100" mass="11628">MYGKGSVKAENLDQDRIEDKELFDKISNTLKQLCLKQEIINIAQFNIVVSKKYYITEEILLKELKCRISELISNNTKIYIEQLEIDISVAIIYKILGEQS</sequence>
<dbReference type="RefSeq" id="WP_069656517.1">
    <property type="nucleotide sequence ID" value="NZ_MIJF01000018.1"/>
</dbReference>